<dbReference type="EMBL" id="CP001816">
    <property type="protein sequence ID" value="ACZ11429.1"/>
    <property type="molecule type" value="Genomic_DNA"/>
</dbReference>
<protein>
    <submittedName>
        <fullName evidence="10">Diguanylate cyclase</fullName>
    </submittedName>
</protein>
<dbReference type="InterPro" id="IPR000014">
    <property type="entry name" value="PAS"/>
</dbReference>
<dbReference type="Pfam" id="PF03924">
    <property type="entry name" value="CHASE"/>
    <property type="match status" value="1"/>
</dbReference>
<gene>
    <name evidence="10" type="ordered locus">Sdel_0392</name>
</gene>
<dbReference type="SUPFAM" id="SSF55073">
    <property type="entry name" value="Nucleotide cyclase"/>
    <property type="match status" value="1"/>
</dbReference>
<dbReference type="InterPro" id="IPR052163">
    <property type="entry name" value="DGC-Regulatory_Protein"/>
</dbReference>
<dbReference type="PANTHER" id="PTHR46663">
    <property type="entry name" value="DIGUANYLATE CYCLASE DGCT-RELATED"/>
    <property type="match status" value="1"/>
</dbReference>
<dbReference type="InterPro" id="IPR042240">
    <property type="entry name" value="CHASE_sf"/>
</dbReference>
<evidence type="ECO:0000256" key="2">
    <source>
        <dbReference type="ARBA" id="ARBA00022692"/>
    </source>
</evidence>
<dbReference type="Pfam" id="PF13426">
    <property type="entry name" value="PAS_9"/>
    <property type="match status" value="1"/>
</dbReference>
<dbReference type="Pfam" id="PF00990">
    <property type="entry name" value="GGDEF"/>
    <property type="match status" value="1"/>
</dbReference>
<dbReference type="SMART" id="SM00086">
    <property type="entry name" value="PAC"/>
    <property type="match status" value="2"/>
</dbReference>
<dbReference type="eggNOG" id="COG3706">
    <property type="taxonomic scope" value="Bacteria"/>
</dbReference>
<feature type="transmembrane region" description="Helical" evidence="5">
    <location>
        <begin position="7"/>
        <end position="30"/>
    </location>
</feature>
<dbReference type="FunFam" id="3.30.70.270:FF:000001">
    <property type="entry name" value="Diguanylate cyclase domain protein"/>
    <property type="match status" value="1"/>
</dbReference>
<name>D1AZG2_SULD5</name>
<dbReference type="Proteomes" id="UP000002222">
    <property type="component" value="Chromosome"/>
</dbReference>
<feature type="transmembrane region" description="Helical" evidence="5">
    <location>
        <begin position="307"/>
        <end position="330"/>
    </location>
</feature>
<dbReference type="PROSITE" id="PS50112">
    <property type="entry name" value="PAS"/>
    <property type="match status" value="1"/>
</dbReference>
<dbReference type="InterPro" id="IPR013655">
    <property type="entry name" value="PAS_fold_3"/>
</dbReference>
<dbReference type="GO" id="GO:0007165">
    <property type="term" value="P:signal transduction"/>
    <property type="evidence" value="ECO:0007669"/>
    <property type="project" value="UniProtKB-ARBA"/>
</dbReference>
<dbReference type="Gene3D" id="3.30.450.20">
    <property type="entry name" value="PAS domain"/>
    <property type="match status" value="2"/>
</dbReference>
<dbReference type="InterPro" id="IPR000700">
    <property type="entry name" value="PAS-assoc_C"/>
</dbReference>
<dbReference type="PROSITE" id="PS50113">
    <property type="entry name" value="PAC"/>
    <property type="match status" value="1"/>
</dbReference>
<sequence length="768" mass="87636">MQTLKRLYTFSFLPLVVLLVGVFFSVLIAWKSDQWIDKIEAIRFDAASKEITALIQKELDSHVQLLNSSAAFILSSENMTRNEWQTFAKMHGLALNFPSLYALGYVPLVEASKKEAYEKKMAEDSAMAQYKIFPSSSHSTLFPITYIEPFTEQTAQILGYDMGSEAMRRQKIEKALKKGSVTITPKIEFVKQAQASEKKGFIIYMPFYYRHHSLQNEAERLAAAKGVIYSAIKVNTFFENILKANDGLVSFEVYDCESLSEETLLYNSNPTLTAPRLERSVVFSSNDTHWTLYFKANSVLHNQLNHYFPHIQVFIGILFSILLSGWVYALQRTRSRAYEIAEEKTKQLSESEAWVRLLFKTMQEGVMVINREGVITECNDTAKKILPSFNKTLIGTLNSELPWKALHEDGSSFLPEELPFMKVLRSGESQNGIIMGIQREGYPLVWMQMNAAPLYLHDNDNVSAVVLTLSDITNYRRSKYKLEKYLSMIDKHVIISTTDLKGVITEVSEAFCKISGYSKEELIGANHSIVRHADVPSSVYEEMWKAIKSGLIWRGELKNRHKDGSAYWVETIIAPRYDEDYSLIGYTAIRTDITDKKRVEELSITDRLTGLYNRLKLDELFAHHLSIARRHHTPFSIILLDIDKFKSVNDTYGHQVGDTILQEFALCVKAQIRSEDIFGRWGGEEFLLLLPNSPLENASLLAEKLRLCVASFSFSQVGMKTASFGVATFHEGDDEKSMMVRVDEALYRAKENGRNQVVLERLNFKESL</sequence>
<dbReference type="InterPro" id="IPR006189">
    <property type="entry name" value="CHASE_dom"/>
</dbReference>
<evidence type="ECO:0000259" key="6">
    <source>
        <dbReference type="PROSITE" id="PS50112"/>
    </source>
</evidence>
<keyword evidence="11" id="KW-1185">Reference proteome</keyword>
<keyword evidence="3 5" id="KW-1133">Transmembrane helix</keyword>
<feature type="domain" description="PAC" evidence="7">
    <location>
        <begin position="553"/>
        <end position="605"/>
    </location>
</feature>
<dbReference type="CDD" id="cd01949">
    <property type="entry name" value="GGDEF"/>
    <property type="match status" value="1"/>
</dbReference>
<dbReference type="SMART" id="SM00091">
    <property type="entry name" value="PAS"/>
    <property type="match status" value="2"/>
</dbReference>
<keyword evidence="2 5" id="KW-0812">Transmembrane</keyword>
<dbReference type="SUPFAM" id="SSF55785">
    <property type="entry name" value="PYP-like sensor domain (PAS domain)"/>
    <property type="match status" value="2"/>
</dbReference>
<dbReference type="eggNOG" id="COG3614">
    <property type="taxonomic scope" value="Bacteria"/>
</dbReference>
<dbReference type="PROSITE" id="PS50887">
    <property type="entry name" value="GGDEF"/>
    <property type="match status" value="1"/>
</dbReference>
<reference evidence="11" key="1">
    <citation type="submission" date="2009-11" db="EMBL/GenBank/DDBJ databases">
        <title>The complete genome of Sulfurospirillum deleyianum DSM 6946.</title>
        <authorList>
            <consortium name="US DOE Joint Genome Institute (JGI-PGF)"/>
            <person name="Lucas S."/>
            <person name="Copeland A."/>
            <person name="Lapidus A."/>
            <person name="Glavina del Rio T."/>
            <person name="Dalin E."/>
            <person name="Tice H."/>
            <person name="Bruce D."/>
            <person name="Goodwin L."/>
            <person name="Pitluck S."/>
            <person name="Kyrpides N."/>
            <person name="Mavromatis K."/>
            <person name="Ivanova N."/>
            <person name="Ovchinnikova G."/>
            <person name="Munk A.C."/>
            <person name="Lu M."/>
            <person name="Brettin T."/>
            <person name="Detter J.C."/>
            <person name="Han C."/>
            <person name="Tapia R."/>
            <person name="Larimer F."/>
            <person name="Land M."/>
            <person name="Hauser L."/>
            <person name="Markowitz V."/>
            <person name="Cheng J.F."/>
            <person name="Hugenholtz P."/>
            <person name="Woyke T."/>
            <person name="Wu D."/>
            <person name="Aumann P."/>
            <person name="Schneider S."/>
            <person name="Lang E."/>
            <person name="Spring S."/>
            <person name="Klenk H.P."/>
            <person name="Eisen J.A."/>
        </authorList>
    </citation>
    <scope>NUCLEOTIDE SEQUENCE [LARGE SCALE GENOMIC DNA]</scope>
    <source>
        <strain evidence="11">ATCC 51133 / DSM 6946 / 5175</strain>
    </source>
</reference>
<dbReference type="KEGG" id="sdl:Sdel_0392"/>
<feature type="domain" description="GGDEF" evidence="9">
    <location>
        <begin position="633"/>
        <end position="762"/>
    </location>
</feature>
<dbReference type="STRING" id="525898.Sdel_0392"/>
<dbReference type="NCBIfam" id="TIGR00254">
    <property type="entry name" value="GGDEF"/>
    <property type="match status" value="1"/>
</dbReference>
<dbReference type="InterPro" id="IPR001610">
    <property type="entry name" value="PAC"/>
</dbReference>
<keyword evidence="4 5" id="KW-0472">Membrane</keyword>
<evidence type="ECO:0000313" key="11">
    <source>
        <dbReference type="Proteomes" id="UP000002222"/>
    </source>
</evidence>
<dbReference type="InterPro" id="IPR043128">
    <property type="entry name" value="Rev_trsase/Diguanyl_cyclase"/>
</dbReference>
<dbReference type="PROSITE" id="PS50839">
    <property type="entry name" value="CHASE"/>
    <property type="match status" value="1"/>
</dbReference>
<dbReference type="GO" id="GO:0016020">
    <property type="term" value="C:membrane"/>
    <property type="evidence" value="ECO:0007669"/>
    <property type="project" value="UniProtKB-SubCell"/>
</dbReference>
<feature type="domain" description="PAS" evidence="6">
    <location>
        <begin position="495"/>
        <end position="550"/>
    </location>
</feature>
<dbReference type="Pfam" id="PF08447">
    <property type="entry name" value="PAS_3"/>
    <property type="match status" value="1"/>
</dbReference>
<evidence type="ECO:0000256" key="3">
    <source>
        <dbReference type="ARBA" id="ARBA00022989"/>
    </source>
</evidence>
<evidence type="ECO:0000256" key="4">
    <source>
        <dbReference type="ARBA" id="ARBA00023136"/>
    </source>
</evidence>
<dbReference type="SMART" id="SM01079">
    <property type="entry name" value="CHASE"/>
    <property type="match status" value="1"/>
</dbReference>
<dbReference type="SMART" id="SM00267">
    <property type="entry name" value="GGDEF"/>
    <property type="match status" value="1"/>
</dbReference>
<accession>D1AZG2</accession>
<dbReference type="NCBIfam" id="TIGR00229">
    <property type="entry name" value="sensory_box"/>
    <property type="match status" value="1"/>
</dbReference>
<evidence type="ECO:0000259" key="7">
    <source>
        <dbReference type="PROSITE" id="PS50113"/>
    </source>
</evidence>
<dbReference type="Gene3D" id="3.30.70.270">
    <property type="match status" value="1"/>
</dbReference>
<dbReference type="HOGENOM" id="CLU_000445_70_59_7"/>
<dbReference type="Gene3D" id="3.30.450.350">
    <property type="entry name" value="CHASE domain"/>
    <property type="match status" value="1"/>
</dbReference>
<comment type="subcellular location">
    <subcellularLocation>
        <location evidence="1">Membrane</location>
    </subcellularLocation>
</comment>
<dbReference type="InterPro" id="IPR029787">
    <property type="entry name" value="Nucleotide_cyclase"/>
</dbReference>
<organism evidence="10 11">
    <name type="scientific">Sulfurospirillum deleyianum (strain ATCC 51133 / DSM 6946 / 5175)</name>
    <dbReference type="NCBI Taxonomy" id="525898"/>
    <lineage>
        <taxon>Bacteria</taxon>
        <taxon>Pseudomonadati</taxon>
        <taxon>Campylobacterota</taxon>
        <taxon>Epsilonproteobacteria</taxon>
        <taxon>Campylobacterales</taxon>
        <taxon>Sulfurospirillaceae</taxon>
        <taxon>Sulfurospirillum</taxon>
    </lineage>
</organism>
<evidence type="ECO:0000256" key="5">
    <source>
        <dbReference type="SAM" id="Phobius"/>
    </source>
</evidence>
<evidence type="ECO:0000256" key="1">
    <source>
        <dbReference type="ARBA" id="ARBA00004370"/>
    </source>
</evidence>
<dbReference type="PANTHER" id="PTHR46663:SF4">
    <property type="entry name" value="DIGUANYLATE CYCLASE DGCT-RELATED"/>
    <property type="match status" value="1"/>
</dbReference>
<evidence type="ECO:0000313" key="10">
    <source>
        <dbReference type="EMBL" id="ACZ11429.1"/>
    </source>
</evidence>
<evidence type="ECO:0000259" key="9">
    <source>
        <dbReference type="PROSITE" id="PS50887"/>
    </source>
</evidence>
<dbReference type="RefSeq" id="WP_012856195.1">
    <property type="nucleotide sequence ID" value="NC_013512.1"/>
</dbReference>
<proteinExistence type="predicted"/>
<dbReference type="InterPro" id="IPR035965">
    <property type="entry name" value="PAS-like_dom_sf"/>
</dbReference>
<dbReference type="CDD" id="cd00130">
    <property type="entry name" value="PAS"/>
    <property type="match status" value="2"/>
</dbReference>
<feature type="domain" description="CHASE" evidence="8">
    <location>
        <begin position="75"/>
        <end position="293"/>
    </location>
</feature>
<evidence type="ECO:0000259" key="8">
    <source>
        <dbReference type="PROSITE" id="PS50839"/>
    </source>
</evidence>
<reference evidence="10 11" key="2">
    <citation type="journal article" date="2010" name="Stand. Genomic Sci.">
        <title>Complete genome sequence of Sulfurospirillum deleyianum type strain (5175).</title>
        <authorList>
            <person name="Sikorski J."/>
            <person name="Lapidus A."/>
            <person name="Copeland A."/>
            <person name="Glavina Del Rio T."/>
            <person name="Nolan M."/>
            <person name="Lucas S."/>
            <person name="Chen F."/>
            <person name="Tice H."/>
            <person name="Cheng J.F."/>
            <person name="Saunders E."/>
            <person name="Bruce D."/>
            <person name="Goodwin L."/>
            <person name="Pitluck S."/>
            <person name="Ovchinnikova G."/>
            <person name="Pati A."/>
            <person name="Ivanova N."/>
            <person name="Mavromatis K."/>
            <person name="Chen A."/>
            <person name="Palaniappan K."/>
            <person name="Chain P."/>
            <person name="Land M."/>
            <person name="Hauser L."/>
            <person name="Chang Y.J."/>
            <person name="Jeffries C.D."/>
            <person name="Brettin T."/>
            <person name="Detter J.C."/>
            <person name="Han C."/>
            <person name="Rohde M."/>
            <person name="Lang E."/>
            <person name="Spring S."/>
            <person name="Goker M."/>
            <person name="Bristow J."/>
            <person name="Eisen J.A."/>
            <person name="Markowitz V."/>
            <person name="Hugenholtz P."/>
            <person name="Kyrpides N.C."/>
            <person name="Klenk H.P."/>
        </authorList>
    </citation>
    <scope>NUCLEOTIDE SEQUENCE [LARGE SCALE GENOMIC DNA]</scope>
    <source>
        <strain evidence="11">ATCC 51133 / DSM 6946 / 5175</strain>
    </source>
</reference>
<dbReference type="GO" id="GO:0003824">
    <property type="term" value="F:catalytic activity"/>
    <property type="evidence" value="ECO:0007669"/>
    <property type="project" value="UniProtKB-ARBA"/>
</dbReference>
<dbReference type="InterPro" id="IPR000160">
    <property type="entry name" value="GGDEF_dom"/>
</dbReference>
<dbReference type="AlphaFoldDB" id="D1AZG2"/>